<accession>A0ABW2AFA3</accession>
<organism evidence="2 3">
    <name type="scientific">Flexivirga alba</name>
    <dbReference type="NCBI Taxonomy" id="702742"/>
    <lineage>
        <taxon>Bacteria</taxon>
        <taxon>Bacillati</taxon>
        <taxon>Actinomycetota</taxon>
        <taxon>Actinomycetes</taxon>
        <taxon>Micrococcales</taxon>
        <taxon>Dermacoccaceae</taxon>
        <taxon>Flexivirga</taxon>
    </lineage>
</organism>
<evidence type="ECO:0000313" key="3">
    <source>
        <dbReference type="Proteomes" id="UP001596298"/>
    </source>
</evidence>
<dbReference type="RefSeq" id="WP_382400567.1">
    <property type="nucleotide sequence ID" value="NZ_JBHSWH010000001.1"/>
</dbReference>
<reference evidence="3" key="1">
    <citation type="journal article" date="2019" name="Int. J. Syst. Evol. Microbiol.">
        <title>The Global Catalogue of Microorganisms (GCM) 10K type strain sequencing project: providing services to taxonomists for standard genome sequencing and annotation.</title>
        <authorList>
            <consortium name="The Broad Institute Genomics Platform"/>
            <consortium name="The Broad Institute Genome Sequencing Center for Infectious Disease"/>
            <person name="Wu L."/>
            <person name="Ma J."/>
        </authorList>
    </citation>
    <scope>NUCLEOTIDE SEQUENCE [LARGE SCALE GENOMIC DNA]</scope>
    <source>
        <strain evidence="3">CCUG 58127</strain>
    </source>
</reference>
<dbReference type="PANTHER" id="PTHR36503:SF1">
    <property type="entry name" value="BLR2520 PROTEIN"/>
    <property type="match status" value="1"/>
</dbReference>
<feature type="domain" description="VOC" evidence="1">
    <location>
        <begin position="7"/>
        <end position="130"/>
    </location>
</feature>
<dbReference type="Gene3D" id="3.10.180.10">
    <property type="entry name" value="2,3-Dihydroxybiphenyl 1,2-Dioxygenase, domain 1"/>
    <property type="match status" value="1"/>
</dbReference>
<keyword evidence="3" id="KW-1185">Reference proteome</keyword>
<dbReference type="PANTHER" id="PTHR36503">
    <property type="entry name" value="BLR2520 PROTEIN"/>
    <property type="match status" value="1"/>
</dbReference>
<proteinExistence type="predicted"/>
<gene>
    <name evidence="2" type="ORF">ACFQDH_09200</name>
</gene>
<evidence type="ECO:0000259" key="1">
    <source>
        <dbReference type="PROSITE" id="PS51819"/>
    </source>
</evidence>
<dbReference type="SUPFAM" id="SSF54593">
    <property type="entry name" value="Glyoxalase/Bleomycin resistance protein/Dihydroxybiphenyl dioxygenase"/>
    <property type="match status" value="1"/>
</dbReference>
<dbReference type="EMBL" id="JBHSWH010000001">
    <property type="protein sequence ID" value="MFC6705437.1"/>
    <property type="molecule type" value="Genomic_DNA"/>
</dbReference>
<name>A0ABW2AFA3_9MICO</name>
<sequence>MTDQLPLANLITLGARDFVALRGFYRRVGWPQVMDDGEFAVFELRGILLAVFPLAKLAHDGNTEPEQGTGGIRSTIGVQVDNAEEVDRLTEHMRAAGARVTKEPVDAEFFRGRSSYLCDPEDNYFEIVWADMPTNPVVIAARRAAGL</sequence>
<dbReference type="PROSITE" id="PS51819">
    <property type="entry name" value="VOC"/>
    <property type="match status" value="1"/>
</dbReference>
<dbReference type="InterPro" id="IPR037523">
    <property type="entry name" value="VOC_core"/>
</dbReference>
<dbReference type="Pfam" id="PF00903">
    <property type="entry name" value="Glyoxalase"/>
    <property type="match status" value="1"/>
</dbReference>
<dbReference type="Proteomes" id="UP001596298">
    <property type="component" value="Unassembled WGS sequence"/>
</dbReference>
<dbReference type="InterPro" id="IPR004360">
    <property type="entry name" value="Glyas_Fos-R_dOase_dom"/>
</dbReference>
<dbReference type="InterPro" id="IPR029068">
    <property type="entry name" value="Glyas_Bleomycin-R_OHBP_Dase"/>
</dbReference>
<comment type="caution">
    <text evidence="2">The sequence shown here is derived from an EMBL/GenBank/DDBJ whole genome shotgun (WGS) entry which is preliminary data.</text>
</comment>
<evidence type="ECO:0000313" key="2">
    <source>
        <dbReference type="EMBL" id="MFC6705437.1"/>
    </source>
</evidence>
<protein>
    <submittedName>
        <fullName evidence="2">VOC family protein</fullName>
    </submittedName>
</protein>